<proteinExistence type="predicted"/>
<dbReference type="OrthoDB" id="1930353at2759"/>
<comment type="caution">
    <text evidence="3">The sequence shown here is derived from an EMBL/GenBank/DDBJ whole genome shotgun (WGS) entry which is preliminary data.</text>
</comment>
<keyword evidence="1" id="KW-0472">Membrane</keyword>
<keyword evidence="1" id="KW-1133">Transmembrane helix</keyword>
<evidence type="ECO:0000313" key="3">
    <source>
        <dbReference type="EMBL" id="GMI81337.1"/>
    </source>
</evidence>
<accession>A0A9W7HPX2</accession>
<feature type="transmembrane region" description="Helical" evidence="1">
    <location>
        <begin position="56"/>
        <end position="79"/>
    </location>
</feature>
<evidence type="ECO:0000259" key="2">
    <source>
        <dbReference type="Pfam" id="PF24649"/>
    </source>
</evidence>
<gene>
    <name evidence="3" type="ORF">HRI_001803000</name>
</gene>
<feature type="domain" description="DUF7642" evidence="2">
    <location>
        <begin position="86"/>
        <end position="184"/>
    </location>
</feature>
<reference evidence="3" key="1">
    <citation type="submission" date="2023-05" db="EMBL/GenBank/DDBJ databases">
        <title>Genome and transcriptome analyses reveal genes involved in the formation of fine ridges on petal epidermal cells in Hibiscus trionum.</title>
        <authorList>
            <person name="Koshimizu S."/>
            <person name="Masuda S."/>
            <person name="Ishii T."/>
            <person name="Shirasu K."/>
            <person name="Hoshino A."/>
            <person name="Arita M."/>
        </authorList>
    </citation>
    <scope>NUCLEOTIDE SEQUENCE</scope>
    <source>
        <strain evidence="3">Hamamatsu line</strain>
    </source>
</reference>
<dbReference type="Proteomes" id="UP001165190">
    <property type="component" value="Unassembled WGS sequence"/>
</dbReference>
<dbReference type="EMBL" id="BSYR01000019">
    <property type="protein sequence ID" value="GMI81337.1"/>
    <property type="molecule type" value="Genomic_DNA"/>
</dbReference>
<name>A0A9W7HPX2_HIBTR</name>
<dbReference type="InterPro" id="IPR056059">
    <property type="entry name" value="DUF7642"/>
</dbReference>
<evidence type="ECO:0000313" key="4">
    <source>
        <dbReference type="Proteomes" id="UP001165190"/>
    </source>
</evidence>
<evidence type="ECO:0000256" key="1">
    <source>
        <dbReference type="SAM" id="Phobius"/>
    </source>
</evidence>
<dbReference type="PANTHER" id="PTHR35410:SF1">
    <property type="entry name" value="EXPRESSED PROTEIN"/>
    <property type="match status" value="1"/>
</dbReference>
<protein>
    <recommendedName>
        <fullName evidence="2">DUF7642 domain-containing protein</fullName>
    </recommendedName>
</protein>
<dbReference type="Pfam" id="PF24649">
    <property type="entry name" value="DUF7642"/>
    <property type="match status" value="1"/>
</dbReference>
<dbReference type="AlphaFoldDB" id="A0A9W7HPX2"/>
<dbReference type="PANTHER" id="PTHR35410">
    <property type="entry name" value="EXPRESSED PROTEIN"/>
    <property type="match status" value="1"/>
</dbReference>
<organism evidence="3 4">
    <name type="scientific">Hibiscus trionum</name>
    <name type="common">Flower of an hour</name>
    <dbReference type="NCBI Taxonomy" id="183268"/>
    <lineage>
        <taxon>Eukaryota</taxon>
        <taxon>Viridiplantae</taxon>
        <taxon>Streptophyta</taxon>
        <taxon>Embryophyta</taxon>
        <taxon>Tracheophyta</taxon>
        <taxon>Spermatophyta</taxon>
        <taxon>Magnoliopsida</taxon>
        <taxon>eudicotyledons</taxon>
        <taxon>Gunneridae</taxon>
        <taxon>Pentapetalae</taxon>
        <taxon>rosids</taxon>
        <taxon>malvids</taxon>
        <taxon>Malvales</taxon>
        <taxon>Malvaceae</taxon>
        <taxon>Malvoideae</taxon>
        <taxon>Hibiscus</taxon>
    </lineage>
</organism>
<keyword evidence="4" id="KW-1185">Reference proteome</keyword>
<keyword evidence="1" id="KW-0812">Transmembrane</keyword>
<sequence length="256" mass="28942">MGTEDEVVEIESLEKSLLPESVTGEEETEADDEPVIYAASFEDMEEDFVKYQTGQWVLYSLILVLAWGIGLFMLLYIPVRRYILRKDIRSRKLYLTPNSIVYKVTRPVPFPCFGVLKKEKHVLLPSVADVVIEQGYLQSLFGVYSLRIENVGVRRPPSDDLQIQGMVNPSAFRKAVLTRLSNMRTEVFSRQVSAIEDAPNLRILSPSAWRSPLKHEAVPTSGDLALLQKLEEVGSSVKRVQSLIEEQHSQASETTD</sequence>